<dbReference type="InterPro" id="IPR047057">
    <property type="entry name" value="MerR_fam"/>
</dbReference>
<name>A0AAN0MDP2_9RHOB</name>
<feature type="domain" description="HTH merR-type" evidence="4">
    <location>
        <begin position="1"/>
        <end position="71"/>
    </location>
</feature>
<dbReference type="AlphaFoldDB" id="A0AAN0MDP2"/>
<dbReference type="SMART" id="SM00422">
    <property type="entry name" value="HTH_MERR"/>
    <property type="match status" value="1"/>
</dbReference>
<evidence type="ECO:0000256" key="3">
    <source>
        <dbReference type="ARBA" id="ARBA00023163"/>
    </source>
</evidence>
<keyword evidence="3" id="KW-0804">Transcription</keyword>
<keyword evidence="1" id="KW-0805">Transcription regulation</keyword>
<dbReference type="PROSITE" id="PS00552">
    <property type="entry name" value="HTH_MERR_1"/>
    <property type="match status" value="1"/>
</dbReference>
<keyword evidence="2" id="KW-0238">DNA-binding</keyword>
<dbReference type="Proteomes" id="UP001470809">
    <property type="component" value="Chromosome"/>
</dbReference>
<reference evidence="5 6" key="2">
    <citation type="submission" date="2024-08" db="EMBL/GenBank/DDBJ databases">
        <title>Phylogenomic analyses of a clade within the roseobacter group suggest taxonomic reassignments of species of the genera Aestuariivita, Citreicella, Loktanella, Nautella, Pelagibaca, Ruegeria, Thalassobius, Thiobacimonas and Tropicibacter, and the proposal o.</title>
        <authorList>
            <person name="Jeon C.O."/>
        </authorList>
    </citation>
    <scope>NUCLEOTIDE SEQUENCE [LARGE SCALE GENOMIC DNA]</scope>
    <source>
        <strain evidence="5 6">SS1-5</strain>
    </source>
</reference>
<dbReference type="RefSeq" id="WP_342077093.1">
    <property type="nucleotide sequence ID" value="NZ_CP151767.2"/>
</dbReference>
<dbReference type="InterPro" id="IPR009061">
    <property type="entry name" value="DNA-bd_dom_put_sf"/>
</dbReference>
<evidence type="ECO:0000256" key="1">
    <source>
        <dbReference type="ARBA" id="ARBA00023015"/>
    </source>
</evidence>
<dbReference type="PANTHER" id="PTHR30204:SF94">
    <property type="entry name" value="HEAVY METAL-DEPENDENT TRANSCRIPTIONAL REGULATOR HI_0293-RELATED"/>
    <property type="match status" value="1"/>
</dbReference>
<dbReference type="Pfam" id="PF13411">
    <property type="entry name" value="MerR_1"/>
    <property type="match status" value="1"/>
</dbReference>
<proteinExistence type="predicted"/>
<dbReference type="SUPFAM" id="SSF46955">
    <property type="entry name" value="Putative DNA-binding domain"/>
    <property type="match status" value="1"/>
</dbReference>
<dbReference type="GO" id="GO:0003700">
    <property type="term" value="F:DNA-binding transcription factor activity"/>
    <property type="evidence" value="ECO:0007669"/>
    <property type="project" value="InterPro"/>
</dbReference>
<dbReference type="InterPro" id="IPR000551">
    <property type="entry name" value="MerR-type_HTH_dom"/>
</dbReference>
<sequence length="134" mass="15006">MRIGALSALTGLSRDTLRYYERQGLIRSNPSDEPSNTYRDYPDDTAERLRMITDARDAGLSIADLKTLLDCMEHGELGAFDLDDFLETRIRHLDHIIATAERTRDVLLATKAAISPHADDLVSKHAHRQDVTSG</sequence>
<dbReference type="KEGG" id="yrh:AABB31_02175"/>
<protein>
    <submittedName>
        <fullName evidence="5">MerR family transcriptional regulator</fullName>
    </submittedName>
</protein>
<dbReference type="PANTHER" id="PTHR30204">
    <property type="entry name" value="REDOX-CYCLING DRUG-SENSING TRANSCRIPTIONAL ACTIVATOR SOXR"/>
    <property type="match status" value="1"/>
</dbReference>
<dbReference type="PROSITE" id="PS50937">
    <property type="entry name" value="HTH_MERR_2"/>
    <property type="match status" value="1"/>
</dbReference>
<reference evidence="6" key="1">
    <citation type="submission" date="2024-04" db="EMBL/GenBank/DDBJ databases">
        <title>Phylogenomic analyses of a clade within the roseobacter group suggest taxonomic reassignments of species of the genera Aestuariivita, Citreicella, Loktanella, Nautella, Pelagibaca, Ruegeria, Thalassobius, Thiobacimonas and Tropicibacter, and the proposal o.</title>
        <authorList>
            <person name="Jeon C.O."/>
        </authorList>
    </citation>
    <scope>NUCLEOTIDE SEQUENCE [LARGE SCALE GENOMIC DNA]</scope>
    <source>
        <strain evidence="6">SS1-5</strain>
    </source>
</reference>
<keyword evidence="6" id="KW-1185">Reference proteome</keyword>
<accession>A0AAN0MDP2</accession>
<evidence type="ECO:0000313" key="5">
    <source>
        <dbReference type="EMBL" id="WZU67793.1"/>
    </source>
</evidence>
<evidence type="ECO:0000259" key="4">
    <source>
        <dbReference type="PROSITE" id="PS50937"/>
    </source>
</evidence>
<organism evidence="5 6">
    <name type="scientific">Yoonia rhodophyticola</name>
    <dbReference type="NCBI Taxonomy" id="3137370"/>
    <lineage>
        <taxon>Bacteria</taxon>
        <taxon>Pseudomonadati</taxon>
        <taxon>Pseudomonadota</taxon>
        <taxon>Alphaproteobacteria</taxon>
        <taxon>Rhodobacterales</taxon>
        <taxon>Paracoccaceae</taxon>
        <taxon>Yoonia</taxon>
    </lineage>
</organism>
<evidence type="ECO:0000256" key="2">
    <source>
        <dbReference type="ARBA" id="ARBA00023125"/>
    </source>
</evidence>
<dbReference type="Gene3D" id="1.10.1660.10">
    <property type="match status" value="1"/>
</dbReference>
<evidence type="ECO:0000313" key="6">
    <source>
        <dbReference type="Proteomes" id="UP001470809"/>
    </source>
</evidence>
<dbReference type="EMBL" id="CP151767">
    <property type="protein sequence ID" value="WZU67793.1"/>
    <property type="molecule type" value="Genomic_DNA"/>
</dbReference>
<gene>
    <name evidence="5" type="ORF">AABB31_02175</name>
</gene>
<dbReference type="GO" id="GO:0003677">
    <property type="term" value="F:DNA binding"/>
    <property type="evidence" value="ECO:0007669"/>
    <property type="project" value="UniProtKB-KW"/>
</dbReference>